<keyword evidence="8" id="KW-0411">Iron-sulfur</keyword>
<reference evidence="16 17" key="1">
    <citation type="submission" date="2020-02" db="EMBL/GenBank/DDBJ databases">
        <title>Comparative genomics of sulfur disproportionating microorganisms.</title>
        <authorList>
            <person name="Ward L.M."/>
            <person name="Bertran E."/>
            <person name="Johnston D.T."/>
        </authorList>
    </citation>
    <scope>NUCLEOTIDE SEQUENCE [LARGE SCALE GENOMIC DNA]</scope>
    <source>
        <strain evidence="16 17">DSM 100025</strain>
    </source>
</reference>
<dbReference type="InterPro" id="IPR022765">
    <property type="entry name" value="Dna2/Cas4_DUF83"/>
</dbReference>
<evidence type="ECO:0000256" key="6">
    <source>
        <dbReference type="ARBA" id="ARBA00022842"/>
    </source>
</evidence>
<evidence type="ECO:0000256" key="1">
    <source>
        <dbReference type="ARBA" id="ARBA00022722"/>
    </source>
</evidence>
<keyword evidence="4 14" id="KW-0378">Hydrolase</keyword>
<dbReference type="Pfam" id="PF01930">
    <property type="entry name" value="Cas_Cas4"/>
    <property type="match status" value="1"/>
</dbReference>
<evidence type="ECO:0000256" key="7">
    <source>
        <dbReference type="ARBA" id="ARBA00023004"/>
    </source>
</evidence>
<accession>A0A6N9TR33</accession>
<dbReference type="Proteomes" id="UP000469346">
    <property type="component" value="Unassembled WGS sequence"/>
</dbReference>
<keyword evidence="5" id="KW-0269">Exonuclease</keyword>
<keyword evidence="11 14" id="KW-0464">Manganese</keyword>
<evidence type="ECO:0000256" key="4">
    <source>
        <dbReference type="ARBA" id="ARBA00022801"/>
    </source>
</evidence>
<evidence type="ECO:0000256" key="3">
    <source>
        <dbReference type="ARBA" id="ARBA00022759"/>
    </source>
</evidence>
<evidence type="ECO:0000256" key="12">
    <source>
        <dbReference type="ARBA" id="ARBA00033996"/>
    </source>
</evidence>
<dbReference type="RefSeq" id="WP_163299038.1">
    <property type="nucleotide sequence ID" value="NZ_JAAGRR010000098.1"/>
</dbReference>
<feature type="domain" description="DUF83" evidence="15">
    <location>
        <begin position="10"/>
        <end position="213"/>
    </location>
</feature>
<dbReference type="GO" id="GO:0004527">
    <property type="term" value="F:exonuclease activity"/>
    <property type="evidence" value="ECO:0007669"/>
    <property type="project" value="UniProtKB-KW"/>
</dbReference>
<comment type="catalytic activity">
    <reaction evidence="12">
        <text>exonucleolytic cleavage in the 5'- to 3'-direction to yield nucleoside 3'-phosphates.</text>
        <dbReference type="EC" id="3.1.12.1"/>
    </reaction>
</comment>
<keyword evidence="17" id="KW-1185">Reference proteome</keyword>
<evidence type="ECO:0000256" key="13">
    <source>
        <dbReference type="ARBA" id="ARBA00038592"/>
    </source>
</evidence>
<organism evidence="16 17">
    <name type="scientific">Dissulfurirhabdus thermomarina</name>
    <dbReference type="NCBI Taxonomy" id="1765737"/>
    <lineage>
        <taxon>Bacteria</taxon>
        <taxon>Deltaproteobacteria</taxon>
        <taxon>Dissulfurirhabdaceae</taxon>
        <taxon>Dissulfurirhabdus</taxon>
    </lineage>
</organism>
<name>A0A6N9TR33_DISTH</name>
<evidence type="ECO:0000256" key="2">
    <source>
        <dbReference type="ARBA" id="ARBA00022723"/>
    </source>
</evidence>
<keyword evidence="3 14" id="KW-0255">Endonuclease</keyword>
<feature type="binding site" evidence="14">
    <location>
        <position position="464"/>
    </location>
    <ligand>
        <name>Mn(2+)</name>
        <dbReference type="ChEBI" id="CHEBI:29035"/>
    </ligand>
</feature>
<evidence type="ECO:0000259" key="15">
    <source>
        <dbReference type="Pfam" id="PF01930"/>
    </source>
</evidence>
<dbReference type="GO" id="GO:0051607">
    <property type="term" value="P:defense response to virus"/>
    <property type="evidence" value="ECO:0007669"/>
    <property type="project" value="UniProtKB-UniRule"/>
</dbReference>
<dbReference type="Gene3D" id="1.20.120.920">
    <property type="entry name" value="CRISPR-associated endonuclease Cas1, C-terminal domain"/>
    <property type="match status" value="1"/>
</dbReference>
<comment type="caution">
    <text evidence="16">The sequence shown here is derived from an EMBL/GenBank/DDBJ whole genome shotgun (WGS) entry which is preliminary data.</text>
</comment>
<dbReference type="Pfam" id="PF01867">
    <property type="entry name" value="Cas_Cas1"/>
    <property type="match status" value="1"/>
</dbReference>
<keyword evidence="10 14" id="KW-0238">DNA-binding</keyword>
<protein>
    <recommendedName>
        <fullName evidence="14">CRISPR-associated endonuclease Cas1</fullName>
        <ecNumber evidence="14">3.1.-.-</ecNumber>
    </recommendedName>
</protein>
<dbReference type="InterPro" id="IPR042211">
    <property type="entry name" value="CRISPR-assoc_Cas1_N"/>
</dbReference>
<evidence type="ECO:0000256" key="5">
    <source>
        <dbReference type="ARBA" id="ARBA00022839"/>
    </source>
</evidence>
<dbReference type="EMBL" id="JAAGRR010000098">
    <property type="protein sequence ID" value="NDY42910.1"/>
    <property type="molecule type" value="Genomic_DNA"/>
</dbReference>
<dbReference type="Gene3D" id="3.90.320.10">
    <property type="match status" value="1"/>
</dbReference>
<dbReference type="GO" id="GO:0004519">
    <property type="term" value="F:endonuclease activity"/>
    <property type="evidence" value="ECO:0007669"/>
    <property type="project" value="UniProtKB-UniRule"/>
</dbReference>
<dbReference type="EC" id="3.1.-.-" evidence="14"/>
<dbReference type="CDD" id="cd09634">
    <property type="entry name" value="Cas1_I-II-III"/>
    <property type="match status" value="1"/>
</dbReference>
<dbReference type="PANTHER" id="PTHR34353">
    <property type="entry name" value="CRISPR-ASSOCIATED ENDONUCLEASE CAS1 1"/>
    <property type="match status" value="1"/>
</dbReference>
<proteinExistence type="inferred from homology"/>
<dbReference type="PANTHER" id="PTHR34353:SF2">
    <property type="entry name" value="CRISPR-ASSOCIATED ENDONUCLEASE CAS1 1"/>
    <property type="match status" value="1"/>
</dbReference>
<feature type="binding site" evidence="14">
    <location>
        <position position="395"/>
    </location>
    <ligand>
        <name>Mn(2+)</name>
        <dbReference type="ChEBI" id="CHEBI:29035"/>
    </ligand>
</feature>
<comment type="cofactor">
    <cofactor evidence="14">
        <name>Mg(2+)</name>
        <dbReference type="ChEBI" id="CHEBI:18420"/>
    </cofactor>
    <cofactor evidence="14">
        <name>Mn(2+)</name>
        <dbReference type="ChEBI" id="CHEBI:29035"/>
    </cofactor>
</comment>
<dbReference type="NCBIfam" id="TIGR00372">
    <property type="entry name" value="cas4"/>
    <property type="match status" value="1"/>
</dbReference>
<keyword evidence="7" id="KW-0408">Iron</keyword>
<evidence type="ECO:0000313" key="17">
    <source>
        <dbReference type="Proteomes" id="UP000469346"/>
    </source>
</evidence>
<evidence type="ECO:0000313" key="16">
    <source>
        <dbReference type="EMBL" id="NDY42910.1"/>
    </source>
</evidence>
<feature type="binding site" evidence="14">
    <location>
        <position position="479"/>
    </location>
    <ligand>
        <name>Mn(2+)</name>
        <dbReference type="ChEBI" id="CHEBI:29035"/>
    </ligand>
</feature>
<dbReference type="InterPro" id="IPR002729">
    <property type="entry name" value="CRISPR-assoc_Cas1"/>
</dbReference>
<evidence type="ECO:0000256" key="8">
    <source>
        <dbReference type="ARBA" id="ARBA00023014"/>
    </source>
</evidence>
<dbReference type="InterPro" id="IPR013343">
    <property type="entry name" value="CRISPR-assoc_prot_Cas4"/>
</dbReference>
<dbReference type="NCBIfam" id="TIGR00287">
    <property type="entry name" value="cas1"/>
    <property type="match status" value="1"/>
</dbReference>
<keyword evidence="2 14" id="KW-0479">Metal-binding</keyword>
<dbReference type="Gene3D" id="3.100.10.20">
    <property type="entry name" value="CRISPR-associated endonuclease Cas1, N-terminal domain"/>
    <property type="match status" value="1"/>
</dbReference>
<dbReference type="GO" id="GO:0051536">
    <property type="term" value="F:iron-sulfur cluster binding"/>
    <property type="evidence" value="ECO:0007669"/>
    <property type="project" value="UniProtKB-KW"/>
</dbReference>
<dbReference type="InterPro" id="IPR050646">
    <property type="entry name" value="Cas1"/>
</dbReference>
<evidence type="ECO:0000256" key="9">
    <source>
        <dbReference type="ARBA" id="ARBA00023118"/>
    </source>
</evidence>
<dbReference type="GO" id="GO:0046872">
    <property type="term" value="F:metal ion binding"/>
    <property type="evidence" value="ECO:0007669"/>
    <property type="project" value="UniProtKB-UniRule"/>
</dbReference>
<evidence type="ECO:0000256" key="11">
    <source>
        <dbReference type="ARBA" id="ARBA00023211"/>
    </source>
</evidence>
<keyword evidence="9 14" id="KW-0051">Antiviral defense</keyword>
<comment type="subunit">
    <text evidence="13 14">Homodimer, forms a heterotetramer with a Cas2 homodimer.</text>
</comment>
<gene>
    <name evidence="14 16" type="primary">cas1</name>
    <name evidence="16" type="ORF">G3N55_08660</name>
</gene>
<dbReference type="AlphaFoldDB" id="A0A6N9TR33"/>
<dbReference type="InterPro" id="IPR011604">
    <property type="entry name" value="PDDEXK-like_dom_sf"/>
</dbReference>
<comment type="function">
    <text evidence="14">CRISPR (clustered regularly interspaced short palindromic repeat), is an adaptive immune system that provides protection against mobile genetic elements (viruses, transposable elements and conjugative plasmids). CRISPR clusters contain spacers, sequences complementary to antecedent mobile elements, and target invading nucleic acids. CRISPR clusters are transcribed and processed into CRISPR RNA (crRNA). Acts as a dsDNA endonuclease. Involved in the integration of spacer DNA into the CRISPR cassette.</text>
</comment>
<dbReference type="HAMAP" id="MF_01470">
    <property type="entry name" value="Cas1"/>
    <property type="match status" value="1"/>
</dbReference>
<comment type="similarity">
    <text evidence="14">Belongs to the CRISPR-associated endonuclease Cas1 family.</text>
</comment>
<keyword evidence="1 14" id="KW-0540">Nuclease</keyword>
<dbReference type="GO" id="GO:0043571">
    <property type="term" value="P:maintenance of CRISPR repeat elements"/>
    <property type="evidence" value="ECO:0007669"/>
    <property type="project" value="UniProtKB-UniRule"/>
</dbReference>
<evidence type="ECO:0000256" key="14">
    <source>
        <dbReference type="HAMAP-Rule" id="MF_01470"/>
    </source>
</evidence>
<evidence type="ECO:0000256" key="10">
    <source>
        <dbReference type="ARBA" id="ARBA00023125"/>
    </source>
</evidence>
<sequence>MEERLFSARNVAEYAYCPRLFYYMQVEGVFLPSGDTEKGVAVHRRVDKPSVVREESDASGVAPERPKAVRSLALTSQSLGFTATLDLAEVSGMIAVPVEYRKGRPRRIGMALPSSEAGETDHPSPELKEAWPADRVQVGLQAILLEEAGYTVPEAVIFYAEGKLRIKIPVDADLKAEALETLEAAKACAKGSRPLPLVNDPRCPRCSLQPICLPDEVNHQRADSPSDELTPRKIWPPRDDGIHVVAQQDGVKIGVRGREMRFTGRDGAIVKTIPLANVESLSLLGSVQITTQAIRALADMNTPIAFLSPAGRLVAMIDPLDSVSAEVRRAQIRKLDCEDVCLELARALVSAKIMNQRTLLLRNHRSLPAGVAAEMLKEAKNAAQAGSIESVRGHEGQAAAIYFTHFAGMFKGPLSVEFDANGRKRRPPPDPINSCLSLAYAMLTHECVAALRLARLEPSIGGFHVSRPGRPALALDLMEPFRPLIADSVAITCFNRGELTEGHFLRAASGCSLTEAGRRAFFNALGRRMDTEITHPVFEYRLSYRRMIVLHARMIAAWLTGDVPTLAFLTTR</sequence>
<keyword evidence="6 14" id="KW-0460">Magnesium</keyword>
<dbReference type="GO" id="GO:0003677">
    <property type="term" value="F:DNA binding"/>
    <property type="evidence" value="ECO:0007669"/>
    <property type="project" value="UniProtKB-KW"/>
</dbReference>
<dbReference type="InterPro" id="IPR042206">
    <property type="entry name" value="CRISPR-assoc_Cas1_C"/>
</dbReference>